<dbReference type="PANTHER" id="PTHR46986">
    <property type="entry name" value="ENDORIBONUCLEASE YBEY, CHLOROPLASTIC"/>
    <property type="match status" value="1"/>
</dbReference>
<keyword evidence="9" id="KW-1185">Reference proteome</keyword>
<gene>
    <name evidence="7 8" type="primary">ybeY</name>
    <name evidence="8" type="ORF">JIN81_15415</name>
</gene>
<feature type="binding site" evidence="7">
    <location>
        <position position="115"/>
    </location>
    <ligand>
        <name>Zn(2+)</name>
        <dbReference type="ChEBI" id="CHEBI:29105"/>
        <note>catalytic</note>
    </ligand>
</feature>
<sequence length="155" mass="16924">MSVQVNVGNHQDKVRVGERLLLDLERCGHEAAAQVLAEHVKVAGAPLTSLEEVDVEFVDDEASARVHEDFMGVPGATDVITFEHGEIVIGIEVVQRQAAEFGEPEAREAFRYLVHGLLHLAGHEDELAEDRAVMEKAQEAVVARCWTGGQDLFGS</sequence>
<organism evidence="8 9">
    <name type="scientific">Haloferula rosea</name>
    <dbReference type="NCBI Taxonomy" id="490093"/>
    <lineage>
        <taxon>Bacteria</taxon>
        <taxon>Pseudomonadati</taxon>
        <taxon>Verrucomicrobiota</taxon>
        <taxon>Verrucomicrobiia</taxon>
        <taxon>Verrucomicrobiales</taxon>
        <taxon>Verrucomicrobiaceae</taxon>
        <taxon>Haloferula</taxon>
    </lineage>
</organism>
<keyword evidence="6 7" id="KW-0862">Zinc</keyword>
<reference evidence="8" key="1">
    <citation type="submission" date="2021-01" db="EMBL/GenBank/DDBJ databases">
        <title>Modified the classification status of verrucomicrobia.</title>
        <authorList>
            <person name="Feng X."/>
        </authorList>
    </citation>
    <scope>NUCLEOTIDE SEQUENCE</scope>
    <source>
        <strain evidence="8">KCTC 22201</strain>
    </source>
</reference>
<keyword evidence="4 7" id="KW-0255">Endonuclease</keyword>
<dbReference type="PROSITE" id="PS01306">
    <property type="entry name" value="UPF0054"/>
    <property type="match status" value="1"/>
</dbReference>
<dbReference type="Proteomes" id="UP000658278">
    <property type="component" value="Unassembled WGS sequence"/>
</dbReference>
<keyword evidence="7" id="KW-0698">rRNA processing</keyword>
<name>A0A934VGU9_9BACT</name>
<proteinExistence type="inferred from homology"/>
<dbReference type="InterPro" id="IPR002036">
    <property type="entry name" value="YbeY"/>
</dbReference>
<dbReference type="SUPFAM" id="SSF55486">
    <property type="entry name" value="Metalloproteases ('zincins'), catalytic domain"/>
    <property type="match status" value="1"/>
</dbReference>
<dbReference type="GO" id="GO:0008270">
    <property type="term" value="F:zinc ion binding"/>
    <property type="evidence" value="ECO:0007669"/>
    <property type="project" value="UniProtKB-UniRule"/>
</dbReference>
<evidence type="ECO:0000313" key="8">
    <source>
        <dbReference type="EMBL" id="MBK1828421.1"/>
    </source>
</evidence>
<keyword evidence="3 7" id="KW-0479">Metal-binding</keyword>
<dbReference type="RefSeq" id="WP_200281791.1">
    <property type="nucleotide sequence ID" value="NZ_JAENII010000013.1"/>
</dbReference>
<dbReference type="AlphaFoldDB" id="A0A934VGU9"/>
<dbReference type="EC" id="3.1.-.-" evidence="7"/>
<dbReference type="Pfam" id="PF02130">
    <property type="entry name" value="YbeY"/>
    <property type="match status" value="1"/>
</dbReference>
<evidence type="ECO:0000256" key="4">
    <source>
        <dbReference type="ARBA" id="ARBA00022759"/>
    </source>
</evidence>
<comment type="subcellular location">
    <subcellularLocation>
        <location evidence="7">Cytoplasm</location>
    </subcellularLocation>
</comment>
<dbReference type="PANTHER" id="PTHR46986:SF1">
    <property type="entry name" value="ENDORIBONUCLEASE YBEY, CHLOROPLASTIC"/>
    <property type="match status" value="1"/>
</dbReference>
<dbReference type="InterPro" id="IPR020549">
    <property type="entry name" value="YbeY_CS"/>
</dbReference>
<dbReference type="EMBL" id="JAENII010000013">
    <property type="protein sequence ID" value="MBK1828421.1"/>
    <property type="molecule type" value="Genomic_DNA"/>
</dbReference>
<evidence type="ECO:0000256" key="1">
    <source>
        <dbReference type="ARBA" id="ARBA00010875"/>
    </source>
</evidence>
<dbReference type="NCBIfam" id="TIGR00043">
    <property type="entry name" value="rRNA maturation RNase YbeY"/>
    <property type="match status" value="1"/>
</dbReference>
<evidence type="ECO:0000313" key="9">
    <source>
        <dbReference type="Proteomes" id="UP000658278"/>
    </source>
</evidence>
<evidence type="ECO:0000256" key="2">
    <source>
        <dbReference type="ARBA" id="ARBA00022722"/>
    </source>
</evidence>
<comment type="caution">
    <text evidence="8">The sequence shown here is derived from an EMBL/GenBank/DDBJ whole genome shotgun (WGS) entry which is preliminary data.</text>
</comment>
<comment type="cofactor">
    <cofactor evidence="7">
        <name>Zn(2+)</name>
        <dbReference type="ChEBI" id="CHEBI:29105"/>
    </cofactor>
    <text evidence="7">Binds 1 zinc ion.</text>
</comment>
<keyword evidence="7" id="KW-0963">Cytoplasm</keyword>
<dbReference type="GO" id="GO:0005737">
    <property type="term" value="C:cytoplasm"/>
    <property type="evidence" value="ECO:0007669"/>
    <property type="project" value="UniProtKB-SubCell"/>
</dbReference>
<evidence type="ECO:0000256" key="7">
    <source>
        <dbReference type="HAMAP-Rule" id="MF_00009"/>
    </source>
</evidence>
<dbReference type="Gene3D" id="3.40.390.30">
    <property type="entry name" value="Metalloproteases ('zincins'), catalytic domain"/>
    <property type="match status" value="1"/>
</dbReference>
<keyword evidence="5 7" id="KW-0378">Hydrolase</keyword>
<dbReference type="InterPro" id="IPR023091">
    <property type="entry name" value="MetalPrtase_cat_dom_sf_prd"/>
</dbReference>
<evidence type="ECO:0000256" key="6">
    <source>
        <dbReference type="ARBA" id="ARBA00022833"/>
    </source>
</evidence>
<dbReference type="GO" id="GO:0004521">
    <property type="term" value="F:RNA endonuclease activity"/>
    <property type="evidence" value="ECO:0007669"/>
    <property type="project" value="UniProtKB-UniRule"/>
</dbReference>
<protein>
    <recommendedName>
        <fullName evidence="7">Endoribonuclease YbeY</fullName>
        <ecNumber evidence="7">3.1.-.-</ecNumber>
    </recommendedName>
</protein>
<accession>A0A934VGU9</accession>
<keyword evidence="7" id="KW-0690">Ribosome biogenesis</keyword>
<evidence type="ECO:0000256" key="3">
    <source>
        <dbReference type="ARBA" id="ARBA00022723"/>
    </source>
</evidence>
<dbReference type="GO" id="GO:0006364">
    <property type="term" value="P:rRNA processing"/>
    <property type="evidence" value="ECO:0007669"/>
    <property type="project" value="UniProtKB-UniRule"/>
</dbReference>
<keyword evidence="2 7" id="KW-0540">Nuclease</keyword>
<comment type="function">
    <text evidence="7">Single strand-specific metallo-endoribonuclease involved in late-stage 70S ribosome quality control and in maturation of the 3' terminus of the 16S rRNA.</text>
</comment>
<comment type="similarity">
    <text evidence="1 7">Belongs to the endoribonuclease YbeY family.</text>
</comment>
<evidence type="ECO:0000256" key="5">
    <source>
        <dbReference type="ARBA" id="ARBA00022801"/>
    </source>
</evidence>
<dbReference type="GO" id="GO:0004222">
    <property type="term" value="F:metalloendopeptidase activity"/>
    <property type="evidence" value="ECO:0007669"/>
    <property type="project" value="InterPro"/>
</dbReference>
<feature type="binding site" evidence="7">
    <location>
        <position position="125"/>
    </location>
    <ligand>
        <name>Zn(2+)</name>
        <dbReference type="ChEBI" id="CHEBI:29105"/>
        <note>catalytic</note>
    </ligand>
</feature>
<feature type="binding site" evidence="7">
    <location>
        <position position="119"/>
    </location>
    <ligand>
        <name>Zn(2+)</name>
        <dbReference type="ChEBI" id="CHEBI:29105"/>
        <note>catalytic</note>
    </ligand>
</feature>
<dbReference type="HAMAP" id="MF_00009">
    <property type="entry name" value="Endoribonucl_YbeY"/>
    <property type="match status" value="1"/>
</dbReference>